<dbReference type="InterPro" id="IPR002589">
    <property type="entry name" value="Macro_dom"/>
</dbReference>
<dbReference type="PANTHER" id="PTHR11106">
    <property type="entry name" value="GANGLIOSIDE INDUCED DIFFERENTIATION ASSOCIATED PROTEIN 2-RELATED"/>
    <property type="match status" value="1"/>
</dbReference>
<keyword evidence="3" id="KW-1185">Reference proteome</keyword>
<dbReference type="AlphaFoldDB" id="H2C0L7"/>
<dbReference type="PROSITE" id="PS51154">
    <property type="entry name" value="MACRO"/>
    <property type="match status" value="1"/>
</dbReference>
<accession>H2C0L7</accession>
<evidence type="ECO:0000259" key="1">
    <source>
        <dbReference type="PROSITE" id="PS51154"/>
    </source>
</evidence>
<dbReference type="eggNOG" id="arCOG04225">
    <property type="taxonomic scope" value="Archaea"/>
</dbReference>
<dbReference type="InterPro" id="IPR043472">
    <property type="entry name" value="Macro_dom-like"/>
</dbReference>
<dbReference type="SUPFAM" id="SSF52949">
    <property type="entry name" value="Macro domain-like"/>
    <property type="match status" value="1"/>
</dbReference>
<feature type="domain" description="Macro" evidence="1">
    <location>
        <begin position="1"/>
        <end position="134"/>
    </location>
</feature>
<evidence type="ECO:0000313" key="3">
    <source>
        <dbReference type="Proteomes" id="UP000003980"/>
    </source>
</evidence>
<dbReference type="Gene3D" id="3.40.220.10">
    <property type="entry name" value="Leucine Aminopeptidase, subunit E, domain 1"/>
    <property type="match status" value="1"/>
</dbReference>
<evidence type="ECO:0000313" key="2">
    <source>
        <dbReference type="EMBL" id="EHP71279.1"/>
    </source>
</evidence>
<organism evidence="2 3">
    <name type="scientific">Metallosphaera yellowstonensis MK1</name>
    <dbReference type="NCBI Taxonomy" id="671065"/>
    <lineage>
        <taxon>Archaea</taxon>
        <taxon>Thermoproteota</taxon>
        <taxon>Thermoprotei</taxon>
        <taxon>Sulfolobales</taxon>
        <taxon>Sulfolobaceae</taxon>
        <taxon>Metallosphaera</taxon>
    </lineage>
</organism>
<dbReference type="PANTHER" id="PTHR11106:SF111">
    <property type="entry name" value="MACRO DOMAIN-CONTAINING PROTEIN"/>
    <property type="match status" value="1"/>
</dbReference>
<gene>
    <name evidence="2" type="ORF">MetMK1DRAFT_00000880</name>
</gene>
<dbReference type="SMART" id="SM00506">
    <property type="entry name" value="A1pp"/>
    <property type="match status" value="1"/>
</dbReference>
<dbReference type="HOGENOM" id="CLU_1891479_0_0_2"/>
<reference evidence="2 3" key="1">
    <citation type="submission" date="2012-01" db="EMBL/GenBank/DDBJ databases">
        <title>Improved High-Quality Draft sequence of Metallosphaera yellowstonensis MK1.</title>
        <authorList>
            <consortium name="US DOE Joint Genome Institute"/>
            <person name="Lucas S."/>
            <person name="Han J."/>
            <person name="Cheng J.-F."/>
            <person name="Goodwin L."/>
            <person name="Pitluck S."/>
            <person name="Peters L."/>
            <person name="Teshima H."/>
            <person name="Detter J.C."/>
            <person name="Han C."/>
            <person name="Tapia R."/>
            <person name="Land M."/>
            <person name="Hauser L."/>
            <person name="Kyrpides N."/>
            <person name="Kozubal M."/>
            <person name="Macur R.E."/>
            <person name="Jay Z."/>
            <person name="Inskeep W."/>
            <person name="Woyke T."/>
        </authorList>
    </citation>
    <scope>NUCLEOTIDE SEQUENCE [LARGE SCALE GENOMIC DNA]</scope>
    <source>
        <strain evidence="2 3">MK1</strain>
    </source>
</reference>
<dbReference type="Pfam" id="PF01661">
    <property type="entry name" value="Macro"/>
    <property type="match status" value="1"/>
</dbReference>
<dbReference type="Proteomes" id="UP000003980">
    <property type="component" value="Unassembled WGS sequence"/>
</dbReference>
<dbReference type="EMBL" id="JH597755">
    <property type="protein sequence ID" value="EHP71279.1"/>
    <property type="molecule type" value="Genomic_DNA"/>
</dbReference>
<sequence length="134" mass="14799">MEYKVGKMRVSLIKGDITEAEADAIVNAANSILEHGGGVAEVIVRKGGWEIQEESREYVRRFGPVPAGEVTVTKAGRLKVKYIIHTVGPRYGMGGQTQVRREEINRESNGVESEEVGHTCHLNGNLRISVRDVR</sequence>
<name>H2C0L7_9CREN</name>
<protein>
    <submittedName>
        <fullName evidence="2">Putative phosphatase, C-terminal domain of histone macro H2A1 like protein</fullName>
    </submittedName>
</protein>
<proteinExistence type="predicted"/>